<keyword evidence="1" id="KW-0802">TPR repeat</keyword>
<sequence length="238" mass="27365">MQRWIIAAGIAATIGLGACSSQNAITENKQNPIPEYTLADVVPVKNPNTVQERQQHKKFLYKNIKRFKSRQAASAYYAMEAKRNFNEEKLDSANFLFGRAWLMDSTNNDVYWGYGLVYGQQKEFDKALFILYKALEKDQHNPRLLTDVATSHLGRFYAESNPEDLLQSRKLLEKAIRFAPEQAAVYYKLAINSYYLQEYGKAWEYLHKSLSKDQSLVDAGFIAALLKKQQDPAGKYQR</sequence>
<reference evidence="2 3" key="1">
    <citation type="submission" date="2020-09" db="EMBL/GenBank/DDBJ databases">
        <title>Genome sequencing and assembly of Pontibacter sp.</title>
        <authorList>
            <person name="Chhetri G."/>
        </authorList>
    </citation>
    <scope>NUCLEOTIDE SEQUENCE [LARGE SCALE GENOMIC DNA]</scope>
    <source>
        <strain evidence="2 3">JH31</strain>
    </source>
</reference>
<dbReference type="SUPFAM" id="SSF48452">
    <property type="entry name" value="TPR-like"/>
    <property type="match status" value="1"/>
</dbReference>
<evidence type="ECO:0000256" key="1">
    <source>
        <dbReference type="PROSITE-ProRule" id="PRU00339"/>
    </source>
</evidence>
<dbReference type="RefSeq" id="WP_191182347.1">
    <property type="nucleotide sequence ID" value="NZ_JACXAJ010000001.1"/>
</dbReference>
<dbReference type="EMBL" id="JACXAJ010000001">
    <property type="protein sequence ID" value="MBD1396222.1"/>
    <property type="molecule type" value="Genomic_DNA"/>
</dbReference>
<dbReference type="PROSITE" id="PS51257">
    <property type="entry name" value="PROKAR_LIPOPROTEIN"/>
    <property type="match status" value="1"/>
</dbReference>
<evidence type="ECO:0000313" key="3">
    <source>
        <dbReference type="Proteomes" id="UP000625551"/>
    </source>
</evidence>
<protein>
    <recommendedName>
        <fullName evidence="4">Tetratricopeptide repeat protein</fullName>
    </recommendedName>
</protein>
<accession>A0ABR7XD59</accession>
<comment type="caution">
    <text evidence="2">The sequence shown here is derived from an EMBL/GenBank/DDBJ whole genome shotgun (WGS) entry which is preliminary data.</text>
</comment>
<dbReference type="SMART" id="SM00028">
    <property type="entry name" value="TPR"/>
    <property type="match status" value="2"/>
</dbReference>
<dbReference type="InterPro" id="IPR011990">
    <property type="entry name" value="TPR-like_helical_dom_sf"/>
</dbReference>
<keyword evidence="3" id="KW-1185">Reference proteome</keyword>
<dbReference type="PROSITE" id="PS50005">
    <property type="entry name" value="TPR"/>
    <property type="match status" value="1"/>
</dbReference>
<dbReference type="Proteomes" id="UP000625551">
    <property type="component" value="Unassembled WGS sequence"/>
</dbReference>
<organism evidence="2 3">
    <name type="scientific">Pontibacter aquaedesilientis</name>
    <dbReference type="NCBI Taxonomy" id="2766980"/>
    <lineage>
        <taxon>Bacteria</taxon>
        <taxon>Pseudomonadati</taxon>
        <taxon>Bacteroidota</taxon>
        <taxon>Cytophagia</taxon>
        <taxon>Cytophagales</taxon>
        <taxon>Hymenobacteraceae</taxon>
        <taxon>Pontibacter</taxon>
    </lineage>
</organism>
<proteinExistence type="predicted"/>
<name>A0ABR7XD59_9BACT</name>
<dbReference type="InterPro" id="IPR019734">
    <property type="entry name" value="TPR_rpt"/>
</dbReference>
<gene>
    <name evidence="2" type="ORF">H9Q13_03510</name>
</gene>
<feature type="repeat" description="TPR" evidence="1">
    <location>
        <begin position="108"/>
        <end position="141"/>
    </location>
</feature>
<dbReference type="Gene3D" id="1.25.40.10">
    <property type="entry name" value="Tetratricopeptide repeat domain"/>
    <property type="match status" value="2"/>
</dbReference>
<evidence type="ECO:0000313" key="2">
    <source>
        <dbReference type="EMBL" id="MBD1396222.1"/>
    </source>
</evidence>
<evidence type="ECO:0008006" key="4">
    <source>
        <dbReference type="Google" id="ProtNLM"/>
    </source>
</evidence>